<proteinExistence type="predicted"/>
<protein>
    <submittedName>
        <fullName evidence="2">Uncharacterized protein</fullName>
    </submittedName>
</protein>
<evidence type="ECO:0000256" key="1">
    <source>
        <dbReference type="SAM" id="MobiDB-lite"/>
    </source>
</evidence>
<dbReference type="RefSeq" id="WP_091284968.1">
    <property type="nucleotide sequence ID" value="NZ_FMCW01000034.1"/>
</dbReference>
<organism evidence="2 3">
    <name type="scientific">Micromonospora haikouensis</name>
    <dbReference type="NCBI Taxonomy" id="686309"/>
    <lineage>
        <taxon>Bacteria</taxon>
        <taxon>Bacillati</taxon>
        <taxon>Actinomycetota</taxon>
        <taxon>Actinomycetes</taxon>
        <taxon>Micromonosporales</taxon>
        <taxon>Micromonosporaceae</taxon>
        <taxon>Micromonospora</taxon>
    </lineage>
</organism>
<name>A0A1C4Y3H8_9ACTN</name>
<evidence type="ECO:0000313" key="2">
    <source>
        <dbReference type="EMBL" id="SCF15275.1"/>
    </source>
</evidence>
<reference evidence="2 3" key="1">
    <citation type="submission" date="2016-06" db="EMBL/GenBank/DDBJ databases">
        <authorList>
            <person name="Kjaerup R.B."/>
            <person name="Dalgaard T.S."/>
            <person name="Juul-Madsen H.R."/>
        </authorList>
    </citation>
    <scope>NUCLEOTIDE SEQUENCE [LARGE SCALE GENOMIC DNA]</scope>
    <source>
        <strain evidence="2 3">DSM 45626</strain>
    </source>
</reference>
<evidence type="ECO:0000313" key="3">
    <source>
        <dbReference type="Proteomes" id="UP000199375"/>
    </source>
</evidence>
<dbReference type="Proteomes" id="UP000199375">
    <property type="component" value="Unassembled WGS sequence"/>
</dbReference>
<dbReference type="AlphaFoldDB" id="A0A1C4Y3H8"/>
<accession>A0A1C4Y3H8</accession>
<sequence length="145" mass="15959">MAEKKDVLEGTPMRPKSKDARAGAADAFSALNLIIGLVSDGFRTYQTESTKREYLRTIRETEVARLRASQEALRDYFDRVYAERRDTHQRLFTSLDQALAAGDIAATQAVVGGIVDVARTSPLADVGTIIDLKRAMGDPGTVWEL</sequence>
<gene>
    <name evidence="2" type="ORF">GA0070558_13455</name>
</gene>
<dbReference type="EMBL" id="FMCW01000034">
    <property type="protein sequence ID" value="SCF15275.1"/>
    <property type="molecule type" value="Genomic_DNA"/>
</dbReference>
<feature type="region of interest" description="Disordered" evidence="1">
    <location>
        <begin position="1"/>
        <end position="20"/>
    </location>
</feature>